<reference evidence="2" key="1">
    <citation type="journal article" date="2021" name="bioRxiv">
        <title>Whole Genome Assembly and Annotation of Northern Wild Rice, Zizania palustris L., Supports a Whole Genome Duplication in the Zizania Genus.</title>
        <authorList>
            <person name="Haas M."/>
            <person name="Kono T."/>
            <person name="Macchietto M."/>
            <person name="Millas R."/>
            <person name="McGilp L."/>
            <person name="Shao M."/>
            <person name="Duquette J."/>
            <person name="Hirsch C.N."/>
            <person name="Kimball J."/>
        </authorList>
    </citation>
    <scope>NUCLEOTIDE SEQUENCE</scope>
    <source>
        <tissue evidence="2">Fresh leaf tissue</tissue>
    </source>
</reference>
<accession>A0A8J5TCV4</accession>
<comment type="caution">
    <text evidence="2">The sequence shown here is derived from an EMBL/GenBank/DDBJ whole genome shotgun (WGS) entry which is preliminary data.</text>
</comment>
<feature type="region of interest" description="Disordered" evidence="1">
    <location>
        <begin position="83"/>
        <end position="104"/>
    </location>
</feature>
<feature type="region of interest" description="Disordered" evidence="1">
    <location>
        <begin position="26"/>
        <end position="55"/>
    </location>
</feature>
<gene>
    <name evidence="2" type="ORF">GUJ93_ZPchr0007g3698</name>
</gene>
<keyword evidence="3" id="KW-1185">Reference proteome</keyword>
<evidence type="ECO:0000256" key="1">
    <source>
        <dbReference type="SAM" id="MobiDB-lite"/>
    </source>
</evidence>
<proteinExistence type="predicted"/>
<sequence length="104" mass="10864">MSWRRRLLRPAGGWGSAIVESSRIQSMARGGGGKPGRRAEAAGRRGGGRKPGRRAEAMTALSSACHVGLHGVRRRRECAEAAEAAGSRGGALRRREGMEAAATG</sequence>
<dbReference type="EMBL" id="JAAALK010000282">
    <property type="protein sequence ID" value="KAG8078773.1"/>
    <property type="molecule type" value="Genomic_DNA"/>
</dbReference>
<dbReference type="AlphaFoldDB" id="A0A8J5TCV4"/>
<reference evidence="2" key="2">
    <citation type="submission" date="2021-02" db="EMBL/GenBank/DDBJ databases">
        <authorList>
            <person name="Kimball J.A."/>
            <person name="Haas M.W."/>
            <person name="Macchietto M."/>
            <person name="Kono T."/>
            <person name="Duquette J."/>
            <person name="Shao M."/>
        </authorList>
    </citation>
    <scope>NUCLEOTIDE SEQUENCE</scope>
    <source>
        <tissue evidence="2">Fresh leaf tissue</tissue>
    </source>
</reference>
<dbReference type="Proteomes" id="UP000729402">
    <property type="component" value="Unassembled WGS sequence"/>
</dbReference>
<name>A0A8J5TCV4_ZIZPA</name>
<protein>
    <submittedName>
        <fullName evidence="2">Uncharacterized protein</fullName>
    </submittedName>
</protein>
<evidence type="ECO:0000313" key="3">
    <source>
        <dbReference type="Proteomes" id="UP000729402"/>
    </source>
</evidence>
<organism evidence="2 3">
    <name type="scientific">Zizania palustris</name>
    <name type="common">Northern wild rice</name>
    <dbReference type="NCBI Taxonomy" id="103762"/>
    <lineage>
        <taxon>Eukaryota</taxon>
        <taxon>Viridiplantae</taxon>
        <taxon>Streptophyta</taxon>
        <taxon>Embryophyta</taxon>
        <taxon>Tracheophyta</taxon>
        <taxon>Spermatophyta</taxon>
        <taxon>Magnoliopsida</taxon>
        <taxon>Liliopsida</taxon>
        <taxon>Poales</taxon>
        <taxon>Poaceae</taxon>
        <taxon>BOP clade</taxon>
        <taxon>Oryzoideae</taxon>
        <taxon>Oryzeae</taxon>
        <taxon>Zizaniinae</taxon>
        <taxon>Zizania</taxon>
    </lineage>
</organism>
<evidence type="ECO:0000313" key="2">
    <source>
        <dbReference type="EMBL" id="KAG8078773.1"/>
    </source>
</evidence>